<protein>
    <recommendedName>
        <fullName evidence="3">Endonuclease/exonuclease/phosphatase domain-containing protein</fullName>
    </recommendedName>
</protein>
<sequence length="191" mass="21771">MHKKRVDILLLQETHFRSDRIPKLNHKYYTQWFHGSNSDSKSKGVSIALHKSSQAQVVASKADSSGRYVFLKLKIAHDLFTIANIYLPNEDQVRACRKYLRDLSAFAEGYVIMGGGLQYGVGPRCGFLFGRSAVSVSQLERLRRALTDSRFYILYIRSMSRGDSQDEKHVPFMCQSPCSTTLVLCSQRRNV</sequence>
<dbReference type="Gene3D" id="3.60.10.10">
    <property type="entry name" value="Endonuclease/exonuclease/phosphatase"/>
    <property type="match status" value="1"/>
</dbReference>
<evidence type="ECO:0008006" key="3">
    <source>
        <dbReference type="Google" id="ProtNLM"/>
    </source>
</evidence>
<reference evidence="1" key="1">
    <citation type="submission" date="2023-07" db="EMBL/GenBank/DDBJ databases">
        <authorList>
            <person name="Stuckert A."/>
        </authorList>
    </citation>
    <scope>NUCLEOTIDE SEQUENCE</scope>
</reference>
<comment type="caution">
    <text evidence="1">The sequence shown here is derived from an EMBL/GenBank/DDBJ whole genome shotgun (WGS) entry which is preliminary data.</text>
</comment>
<proteinExistence type="predicted"/>
<gene>
    <name evidence="1" type="ORF">RIMI_LOCUS5441155</name>
</gene>
<accession>A0ABN9L4Y8</accession>
<keyword evidence="2" id="KW-1185">Reference proteome</keyword>
<name>A0ABN9L4Y8_9NEOB</name>
<dbReference type="Proteomes" id="UP001176940">
    <property type="component" value="Unassembled WGS sequence"/>
</dbReference>
<evidence type="ECO:0000313" key="2">
    <source>
        <dbReference type="Proteomes" id="UP001176940"/>
    </source>
</evidence>
<organism evidence="1 2">
    <name type="scientific">Ranitomeya imitator</name>
    <name type="common">mimic poison frog</name>
    <dbReference type="NCBI Taxonomy" id="111125"/>
    <lineage>
        <taxon>Eukaryota</taxon>
        <taxon>Metazoa</taxon>
        <taxon>Chordata</taxon>
        <taxon>Craniata</taxon>
        <taxon>Vertebrata</taxon>
        <taxon>Euteleostomi</taxon>
        <taxon>Amphibia</taxon>
        <taxon>Batrachia</taxon>
        <taxon>Anura</taxon>
        <taxon>Neobatrachia</taxon>
        <taxon>Hyloidea</taxon>
        <taxon>Dendrobatidae</taxon>
        <taxon>Dendrobatinae</taxon>
        <taxon>Ranitomeya</taxon>
    </lineage>
</organism>
<dbReference type="InterPro" id="IPR036691">
    <property type="entry name" value="Endo/exonu/phosph_ase_sf"/>
</dbReference>
<evidence type="ECO:0000313" key="1">
    <source>
        <dbReference type="EMBL" id="CAJ0933332.1"/>
    </source>
</evidence>
<dbReference type="EMBL" id="CAUEEQ010009289">
    <property type="protein sequence ID" value="CAJ0933332.1"/>
    <property type="molecule type" value="Genomic_DNA"/>
</dbReference>
<dbReference type="SUPFAM" id="SSF56219">
    <property type="entry name" value="DNase I-like"/>
    <property type="match status" value="1"/>
</dbReference>